<keyword evidence="4" id="KW-1185">Reference proteome</keyword>
<keyword evidence="2" id="KW-1133">Transmembrane helix</keyword>
<evidence type="ECO:0008006" key="5">
    <source>
        <dbReference type="Google" id="ProtNLM"/>
    </source>
</evidence>
<evidence type="ECO:0000313" key="3">
    <source>
        <dbReference type="EMBL" id="MDO1557948.1"/>
    </source>
</evidence>
<gene>
    <name evidence="3" type="ORF">Q0812_00725</name>
</gene>
<keyword evidence="2" id="KW-0472">Membrane</keyword>
<keyword evidence="2" id="KW-0812">Transmembrane</keyword>
<protein>
    <recommendedName>
        <fullName evidence="5">Flp pilus-assembly TadG-like N-terminal domain-containing protein</fullName>
    </recommendedName>
</protein>
<evidence type="ECO:0000313" key="4">
    <source>
        <dbReference type="Proteomes" id="UP001169063"/>
    </source>
</evidence>
<dbReference type="Proteomes" id="UP001169063">
    <property type="component" value="Unassembled WGS sequence"/>
</dbReference>
<name>A0ABT8SJX9_9CAUL</name>
<organism evidence="3 4">
    <name type="scientific">Peiella sedimenti</name>
    <dbReference type="NCBI Taxonomy" id="3061083"/>
    <lineage>
        <taxon>Bacteria</taxon>
        <taxon>Pseudomonadati</taxon>
        <taxon>Pseudomonadota</taxon>
        <taxon>Alphaproteobacteria</taxon>
        <taxon>Caulobacterales</taxon>
        <taxon>Caulobacteraceae</taxon>
        <taxon>Peiella</taxon>
    </lineage>
</organism>
<accession>A0ABT8SJX9</accession>
<evidence type="ECO:0000256" key="2">
    <source>
        <dbReference type="SAM" id="Phobius"/>
    </source>
</evidence>
<sequence length="86" mass="8791">MDSSKRRATNGDDGFGRAYPHDDAEALQAGGMMAVFACGSAALTAVIVIAVGGAWLDSRAERAEQRARDAAPQAMLVSTAPAASIP</sequence>
<feature type="transmembrane region" description="Helical" evidence="2">
    <location>
        <begin position="32"/>
        <end position="56"/>
    </location>
</feature>
<comment type="caution">
    <text evidence="3">The sequence shown here is derived from an EMBL/GenBank/DDBJ whole genome shotgun (WGS) entry which is preliminary data.</text>
</comment>
<proteinExistence type="predicted"/>
<dbReference type="RefSeq" id="WP_302108374.1">
    <property type="nucleotide sequence ID" value="NZ_JAUKTR010000001.1"/>
</dbReference>
<feature type="region of interest" description="Disordered" evidence="1">
    <location>
        <begin position="1"/>
        <end position="21"/>
    </location>
</feature>
<dbReference type="EMBL" id="JAUKTR010000001">
    <property type="protein sequence ID" value="MDO1557948.1"/>
    <property type="molecule type" value="Genomic_DNA"/>
</dbReference>
<evidence type="ECO:0000256" key="1">
    <source>
        <dbReference type="SAM" id="MobiDB-lite"/>
    </source>
</evidence>
<reference evidence="3" key="1">
    <citation type="submission" date="2023-07" db="EMBL/GenBank/DDBJ databases">
        <title>Brevundimonas soil sp. nov., isolated from the soil of chemical plant.</title>
        <authorList>
            <person name="Wu N."/>
        </authorList>
    </citation>
    <scope>NUCLEOTIDE SEQUENCE</scope>
    <source>
        <strain evidence="3">XZ-24</strain>
    </source>
</reference>